<dbReference type="AlphaFoldDB" id="A0A6B2L286"/>
<dbReference type="GO" id="GO:0005737">
    <property type="term" value="C:cytoplasm"/>
    <property type="evidence" value="ECO:0007669"/>
    <property type="project" value="TreeGrafter"/>
</dbReference>
<dbReference type="PANTHER" id="PTHR15921:SF3">
    <property type="entry name" value="PRE-MRNA CLEAVAGE COMPLEX 2 PROTEIN PCF11"/>
    <property type="match status" value="1"/>
</dbReference>
<organism evidence="3">
    <name type="scientific">Arcella intermedia</name>
    <dbReference type="NCBI Taxonomy" id="1963864"/>
    <lineage>
        <taxon>Eukaryota</taxon>
        <taxon>Amoebozoa</taxon>
        <taxon>Tubulinea</taxon>
        <taxon>Elardia</taxon>
        <taxon>Arcellinida</taxon>
        <taxon>Sphaerothecina</taxon>
        <taxon>Arcellidae</taxon>
        <taxon>Arcella</taxon>
    </lineage>
</organism>
<dbReference type="PANTHER" id="PTHR15921">
    <property type="entry name" value="PRE-MRNA CLEAVAGE COMPLEX II"/>
    <property type="match status" value="1"/>
</dbReference>
<sequence length="489" mass="55225">MHSVVKQLPQEKIAVLLRQLQLLFTRRELLGFPPATGKPEPEPPVSPVSPMVPAIVSVSPIDVNLPKQATKIIDNFPPSRMVNYGKKPMSSPKIEPARPDNFISSPSMVHQGVPVPKLDPYFPRGPMVGNVPVPSFVPTPQQPIQFSFEHLSQLSQLLEQSVIQPPKPIIQQMSWTDPVFKSRNPQAVYSLYESFQFQCSQCGLRIKDQKSRDLHLDIHFRQHRRDKMKTKKAMSRPWYLTRDLWVLADNSVQEANMPTPFENPEPEQQQVDEKNEDLNVRVAVESDQVLCPACQDTLDISYDSESDQWICKGGVKGPDNEVYHQKCLELDQTQEPEQDPDNEEDQEEATGNLDLEDGGQAQQEGENAAEEGKEELDYLEGQEGEDNGAEDSNPLEMAQGMRFEEADGVVGMTGNGNQGWSRDPRQLAMQNRTLPMPATQGTMPLQNFGNFYGGDLNLNLEYQYAPQGTKRFHEDNESEAFVKRQRTSL</sequence>
<dbReference type="PROSITE" id="PS00028">
    <property type="entry name" value="ZINC_FINGER_C2H2_1"/>
    <property type="match status" value="1"/>
</dbReference>
<name>A0A6B2L286_9EUKA</name>
<protein>
    <recommendedName>
        <fullName evidence="2">C2H2-type domain-containing protein</fullName>
    </recommendedName>
</protein>
<accession>A0A6B2L286</accession>
<dbReference type="GO" id="GO:0005849">
    <property type="term" value="C:mRNA cleavage factor complex"/>
    <property type="evidence" value="ECO:0007669"/>
    <property type="project" value="TreeGrafter"/>
</dbReference>
<reference evidence="3" key="1">
    <citation type="journal article" date="2020" name="J. Eukaryot. Microbiol.">
        <title>De novo Sequencing, Assembly and Annotation of the Transcriptome for the Free-Living Testate Amoeba Arcella intermedia.</title>
        <authorList>
            <person name="Ribeiro G.M."/>
            <person name="Porfirio-Sousa A.L."/>
            <person name="Maurer-Alcala X.X."/>
            <person name="Katz L.A."/>
            <person name="Lahr D.J.G."/>
        </authorList>
    </citation>
    <scope>NUCLEOTIDE SEQUENCE</scope>
</reference>
<dbReference type="InterPro" id="IPR013087">
    <property type="entry name" value="Znf_C2H2_type"/>
</dbReference>
<evidence type="ECO:0000259" key="2">
    <source>
        <dbReference type="PROSITE" id="PS00028"/>
    </source>
</evidence>
<feature type="domain" description="C2H2-type" evidence="2">
    <location>
        <begin position="199"/>
        <end position="219"/>
    </location>
</feature>
<dbReference type="GO" id="GO:0006369">
    <property type="term" value="P:termination of RNA polymerase II transcription"/>
    <property type="evidence" value="ECO:0007669"/>
    <property type="project" value="InterPro"/>
</dbReference>
<evidence type="ECO:0000313" key="3">
    <source>
        <dbReference type="EMBL" id="NDV31017.1"/>
    </source>
</evidence>
<dbReference type="GO" id="GO:0000993">
    <property type="term" value="F:RNA polymerase II complex binding"/>
    <property type="evidence" value="ECO:0007669"/>
    <property type="project" value="InterPro"/>
</dbReference>
<proteinExistence type="predicted"/>
<dbReference type="GO" id="GO:0031124">
    <property type="term" value="P:mRNA 3'-end processing"/>
    <property type="evidence" value="ECO:0007669"/>
    <property type="project" value="InterPro"/>
</dbReference>
<feature type="region of interest" description="Disordered" evidence="1">
    <location>
        <begin position="354"/>
        <end position="373"/>
    </location>
</feature>
<evidence type="ECO:0000256" key="1">
    <source>
        <dbReference type="SAM" id="MobiDB-lite"/>
    </source>
</evidence>
<dbReference type="EMBL" id="GIBP01002048">
    <property type="protein sequence ID" value="NDV31017.1"/>
    <property type="molecule type" value="Transcribed_RNA"/>
</dbReference>
<dbReference type="GO" id="GO:0003729">
    <property type="term" value="F:mRNA binding"/>
    <property type="evidence" value="ECO:0007669"/>
    <property type="project" value="InterPro"/>
</dbReference>
<dbReference type="InterPro" id="IPR045154">
    <property type="entry name" value="PCF11-like"/>
</dbReference>